<feature type="compositionally biased region" description="Polar residues" evidence="1">
    <location>
        <begin position="273"/>
        <end position="290"/>
    </location>
</feature>
<dbReference type="Proteomes" id="UP000183809">
    <property type="component" value="Unassembled WGS sequence"/>
</dbReference>
<comment type="caution">
    <text evidence="2">The sequence shown here is derived from an EMBL/GenBank/DDBJ whole genome shotgun (WGS) entry which is preliminary data.</text>
</comment>
<proteinExistence type="predicted"/>
<dbReference type="EMBL" id="MNUE01000048">
    <property type="protein sequence ID" value="OJD31414.1"/>
    <property type="molecule type" value="Genomic_DNA"/>
</dbReference>
<evidence type="ECO:0000256" key="1">
    <source>
        <dbReference type="SAM" id="MobiDB-lite"/>
    </source>
</evidence>
<reference evidence="2 3" key="1">
    <citation type="submission" date="2016-10" db="EMBL/GenBank/DDBJ databases">
        <title>Proteomics and genomics reveal pathogen-plant mechanisms compatible with a hemibiotrophic lifestyle of Diplodia corticola.</title>
        <authorList>
            <person name="Fernandes I."/>
            <person name="De Jonge R."/>
            <person name="Van De Peer Y."/>
            <person name="Devreese B."/>
            <person name="Alves A."/>
            <person name="Esteves A.C."/>
        </authorList>
    </citation>
    <scope>NUCLEOTIDE SEQUENCE [LARGE SCALE GENOMIC DNA]</scope>
    <source>
        <strain evidence="2 3">CBS 112549</strain>
    </source>
</reference>
<organism evidence="2 3">
    <name type="scientific">Diplodia corticola</name>
    <dbReference type="NCBI Taxonomy" id="236234"/>
    <lineage>
        <taxon>Eukaryota</taxon>
        <taxon>Fungi</taxon>
        <taxon>Dikarya</taxon>
        <taxon>Ascomycota</taxon>
        <taxon>Pezizomycotina</taxon>
        <taxon>Dothideomycetes</taxon>
        <taxon>Dothideomycetes incertae sedis</taxon>
        <taxon>Botryosphaeriales</taxon>
        <taxon>Botryosphaeriaceae</taxon>
        <taxon>Diplodia</taxon>
    </lineage>
</organism>
<evidence type="ECO:0000313" key="3">
    <source>
        <dbReference type="Proteomes" id="UP000183809"/>
    </source>
</evidence>
<name>A0A1J9QR44_9PEZI</name>
<feature type="compositionally biased region" description="Basic residues" evidence="1">
    <location>
        <begin position="315"/>
        <end position="338"/>
    </location>
</feature>
<protein>
    <submittedName>
        <fullName evidence="2">Uncharacterized protein</fullName>
    </submittedName>
</protein>
<dbReference type="GeneID" id="31016732"/>
<feature type="region of interest" description="Disordered" evidence="1">
    <location>
        <begin position="1"/>
        <end position="38"/>
    </location>
</feature>
<evidence type="ECO:0000313" key="2">
    <source>
        <dbReference type="EMBL" id="OJD31414.1"/>
    </source>
</evidence>
<gene>
    <name evidence="2" type="ORF">BKCO1_4800032</name>
</gene>
<keyword evidence="3" id="KW-1185">Reference proteome</keyword>
<feature type="compositionally biased region" description="Polar residues" evidence="1">
    <location>
        <begin position="1"/>
        <end position="16"/>
    </location>
</feature>
<accession>A0A1J9QR44</accession>
<feature type="region of interest" description="Disordered" evidence="1">
    <location>
        <begin position="258"/>
        <end position="338"/>
    </location>
</feature>
<dbReference type="RefSeq" id="XP_020127674.1">
    <property type="nucleotide sequence ID" value="XM_020276471.1"/>
</dbReference>
<dbReference type="AlphaFoldDB" id="A0A1J9QR44"/>
<sequence length="338" mass="36675">MSNASHGHPSPQQQMAGSVELGELALPAGAQKTSRVDRQVAFRTTAEVERQPRPLSYPQQRDNLSEFIFDQGLNPVFDPRKGLSNIDIEEKRSVKSALTPHGGATDEPGAAHIQTLHSDLQRMMKGWCESEQDLRDVTVLGMRYGTYNVIKSKLGGFPGGEDPFGNLEEYAIQTRNGNSNHNAVGPSLGTCPTFLSKVQMDQLIQHHRYWGCTENGSPMPNQPSSDRPMACNLGSFAHDPIMMGQGASVRPPVRVETLDSETDVDARPRASGGWQNQTRPSTAYQNGNSKSMKKLLNGGRQTGQTSNGGVDAKGRAHSKGKAHSKSGANKRRGGCIIM</sequence>